<evidence type="ECO:0000259" key="1">
    <source>
        <dbReference type="Pfam" id="PF14727"/>
    </source>
</evidence>
<keyword evidence="3" id="KW-1185">Reference proteome</keyword>
<protein>
    <submittedName>
        <fullName evidence="2">Similar to bbs9: Protein PTHB1 (Xenopus laevis)</fullName>
    </submittedName>
</protein>
<gene>
    <name evidence="2" type="ORF">HICCMSTLAB_LOCUS250</name>
</gene>
<dbReference type="GO" id="GO:0016020">
    <property type="term" value="C:membrane"/>
    <property type="evidence" value="ECO:0007669"/>
    <property type="project" value="TreeGrafter"/>
</dbReference>
<dbReference type="PANTHER" id="PTHR20991">
    <property type="entry name" value="PARATHYROID HORMONE-RESPONSIVE B1 GENE"/>
    <property type="match status" value="1"/>
</dbReference>
<evidence type="ECO:0000313" key="3">
    <source>
        <dbReference type="Proteomes" id="UP000786811"/>
    </source>
</evidence>
<dbReference type="OrthoDB" id="10262646at2759"/>
<proteinExistence type="predicted"/>
<dbReference type="PANTHER" id="PTHR20991:SF0">
    <property type="entry name" value="PROTEIN PTHB1"/>
    <property type="match status" value="1"/>
</dbReference>
<accession>A0A8J2EAY2</accession>
<organism evidence="2 3">
    <name type="scientific">Cotesia congregata</name>
    <name type="common">Parasitoid wasp</name>
    <name type="synonym">Apanteles congregatus</name>
    <dbReference type="NCBI Taxonomy" id="51543"/>
    <lineage>
        <taxon>Eukaryota</taxon>
        <taxon>Metazoa</taxon>
        <taxon>Ecdysozoa</taxon>
        <taxon>Arthropoda</taxon>
        <taxon>Hexapoda</taxon>
        <taxon>Insecta</taxon>
        <taxon>Pterygota</taxon>
        <taxon>Neoptera</taxon>
        <taxon>Endopterygota</taxon>
        <taxon>Hymenoptera</taxon>
        <taxon>Apocrita</taxon>
        <taxon>Ichneumonoidea</taxon>
        <taxon>Braconidae</taxon>
        <taxon>Microgastrinae</taxon>
        <taxon>Cotesia</taxon>
    </lineage>
</organism>
<dbReference type="Pfam" id="PF14727">
    <property type="entry name" value="PHTB1_N"/>
    <property type="match status" value="1"/>
</dbReference>
<feature type="domain" description="PTHB1 N-terminal" evidence="1">
    <location>
        <begin position="1"/>
        <end position="194"/>
    </location>
</feature>
<comment type="caution">
    <text evidence="2">The sequence shown here is derived from an EMBL/GenBank/DDBJ whole genome shotgun (WGS) entry which is preliminary data.</text>
</comment>
<sequence>MSLFRTREWWRTECGGGEEVFDGQSLLVVPLFGDDRKDIIVVSSHSGFLRLYSPSSKWDEEKINPTGYQLTDLIVEGSQDLRLGILTPSKLLVYAVTFTPGSTEHGDRCILEVVYSHELPGFPASLTAGAFGGARGRDFFSVQCLDGTMLFYEQETHTFQQVLKDRLLPEQVAYVPRNDVFITSSPGWILECYRS</sequence>
<evidence type="ECO:0000313" key="2">
    <source>
        <dbReference type="EMBL" id="CAG5073262.1"/>
    </source>
</evidence>
<name>A0A8J2EAY2_COTCN</name>
<dbReference type="InterPro" id="IPR026511">
    <property type="entry name" value="PTHB1"/>
</dbReference>
<dbReference type="EMBL" id="CAJNRD030001114">
    <property type="protein sequence ID" value="CAG5073262.1"/>
    <property type="molecule type" value="Genomic_DNA"/>
</dbReference>
<dbReference type="GO" id="GO:0060271">
    <property type="term" value="P:cilium assembly"/>
    <property type="evidence" value="ECO:0007669"/>
    <property type="project" value="TreeGrafter"/>
</dbReference>
<dbReference type="Proteomes" id="UP000786811">
    <property type="component" value="Unassembled WGS sequence"/>
</dbReference>
<dbReference type="AlphaFoldDB" id="A0A8J2EAY2"/>
<reference evidence="2" key="1">
    <citation type="submission" date="2021-04" db="EMBL/GenBank/DDBJ databases">
        <authorList>
            <person name="Chebbi M.A.C M."/>
        </authorList>
    </citation>
    <scope>NUCLEOTIDE SEQUENCE</scope>
</reference>
<dbReference type="GO" id="GO:0034464">
    <property type="term" value="C:BBSome"/>
    <property type="evidence" value="ECO:0007669"/>
    <property type="project" value="InterPro"/>
</dbReference>
<dbReference type="InterPro" id="IPR028073">
    <property type="entry name" value="PHTB1_N_dom"/>
</dbReference>